<dbReference type="InterPro" id="IPR011545">
    <property type="entry name" value="DEAD/DEAH_box_helicase_dom"/>
</dbReference>
<evidence type="ECO:0000256" key="9">
    <source>
        <dbReference type="ARBA" id="ARBA00023204"/>
    </source>
</evidence>
<dbReference type="NCBIfam" id="TIGR00580">
    <property type="entry name" value="mfd"/>
    <property type="match status" value="1"/>
</dbReference>
<evidence type="ECO:0000256" key="2">
    <source>
        <dbReference type="ARBA" id="ARBA00022490"/>
    </source>
</evidence>
<dbReference type="InterPro" id="IPR003711">
    <property type="entry name" value="CarD-like/TRCF_RID"/>
</dbReference>
<evidence type="ECO:0000256" key="12">
    <source>
        <dbReference type="ARBA" id="ARBA00070128"/>
    </source>
</evidence>
<dbReference type="GO" id="GO:0003684">
    <property type="term" value="F:damaged DNA binding"/>
    <property type="evidence" value="ECO:0007669"/>
    <property type="project" value="InterPro"/>
</dbReference>
<dbReference type="InterPro" id="IPR004576">
    <property type="entry name" value="Mfd"/>
</dbReference>
<dbReference type="AlphaFoldDB" id="A0A0R1HAD9"/>
<comment type="similarity">
    <text evidence="11 13">In the C-terminal section; belongs to the helicase family. RecG subfamily.</text>
</comment>
<dbReference type="SMART" id="SM00490">
    <property type="entry name" value="HELICc"/>
    <property type="match status" value="1"/>
</dbReference>
<keyword evidence="17" id="KW-1185">Reference proteome</keyword>
<evidence type="ECO:0000256" key="7">
    <source>
        <dbReference type="ARBA" id="ARBA00022840"/>
    </source>
</evidence>
<dbReference type="InterPro" id="IPR005118">
    <property type="entry name" value="TRCF_C"/>
</dbReference>
<dbReference type="Gene3D" id="2.40.10.170">
    <property type="match status" value="1"/>
</dbReference>
<evidence type="ECO:0000256" key="10">
    <source>
        <dbReference type="ARBA" id="ARBA00061104"/>
    </source>
</evidence>
<keyword evidence="7 13" id="KW-0067">ATP-binding</keyword>
<dbReference type="PANTHER" id="PTHR47964">
    <property type="entry name" value="ATP-DEPENDENT DNA HELICASE HOMOLOG RECG, CHLOROPLASTIC"/>
    <property type="match status" value="1"/>
</dbReference>
<protein>
    <recommendedName>
        <fullName evidence="12 13">Transcription-repair-coupling factor</fullName>
        <shortName evidence="13">TRCF</shortName>
        <ecNumber evidence="13">3.6.4.-</ecNumber>
    </recommendedName>
</protein>
<dbReference type="Pfam" id="PF21132">
    <property type="entry name" value="MFD_D3"/>
    <property type="match status" value="1"/>
</dbReference>
<dbReference type="PANTHER" id="PTHR47964:SF1">
    <property type="entry name" value="ATP-DEPENDENT DNA HELICASE HOMOLOG RECG, CHLOROPLASTIC"/>
    <property type="match status" value="1"/>
</dbReference>
<comment type="similarity">
    <text evidence="10 13">In the N-terminal section; belongs to the UvrB family.</text>
</comment>
<dbReference type="Pfam" id="PF03461">
    <property type="entry name" value="TRCF"/>
    <property type="match status" value="1"/>
</dbReference>
<dbReference type="PROSITE" id="PS51194">
    <property type="entry name" value="HELICASE_CTER"/>
    <property type="match status" value="1"/>
</dbReference>
<feature type="domain" description="Helicase C-terminal" evidence="15">
    <location>
        <begin position="809"/>
        <end position="970"/>
    </location>
</feature>
<dbReference type="SMART" id="SM00982">
    <property type="entry name" value="TRCF"/>
    <property type="match status" value="1"/>
</dbReference>
<comment type="caution">
    <text evidence="16">The sequence shown here is derived from an EMBL/GenBank/DDBJ whole genome shotgun (WGS) entry which is preliminary data.</text>
</comment>
<keyword evidence="4 13" id="KW-0227">DNA damage</keyword>
<feature type="domain" description="Helicase ATP-binding" evidence="14">
    <location>
        <begin position="634"/>
        <end position="795"/>
    </location>
</feature>
<dbReference type="Gene3D" id="3.90.1150.50">
    <property type="entry name" value="Transcription-repair-coupling factor, D7 domain"/>
    <property type="match status" value="1"/>
</dbReference>
<gene>
    <name evidence="13" type="primary">mfd</name>
    <name evidence="16" type="ORF">FC07_GL002331</name>
</gene>
<dbReference type="SMART" id="SM00487">
    <property type="entry name" value="DEXDc"/>
    <property type="match status" value="1"/>
</dbReference>
<evidence type="ECO:0000256" key="3">
    <source>
        <dbReference type="ARBA" id="ARBA00022741"/>
    </source>
</evidence>
<keyword evidence="2 13" id="KW-0963">Cytoplasm</keyword>
<dbReference type="SUPFAM" id="SSF143517">
    <property type="entry name" value="TRCF domain-like"/>
    <property type="match status" value="1"/>
</dbReference>
<evidence type="ECO:0000313" key="17">
    <source>
        <dbReference type="Proteomes" id="UP000051461"/>
    </source>
</evidence>
<evidence type="ECO:0000313" key="16">
    <source>
        <dbReference type="EMBL" id="KRK40929.1"/>
    </source>
</evidence>
<dbReference type="InterPro" id="IPR001650">
    <property type="entry name" value="Helicase_C-like"/>
</dbReference>
<dbReference type="FunFam" id="3.40.50.300:FF:000546">
    <property type="entry name" value="Transcription-repair-coupling factor"/>
    <property type="match status" value="1"/>
</dbReference>
<dbReference type="SUPFAM" id="SSF52540">
    <property type="entry name" value="P-loop containing nucleoside triphosphate hydrolases"/>
    <property type="match status" value="4"/>
</dbReference>
<dbReference type="InterPro" id="IPR037235">
    <property type="entry name" value="TRCF-like_C_D7"/>
</dbReference>
<comment type="function">
    <text evidence="13">Couples transcription and DNA repair by recognizing RNA polymerase (RNAP) stalled at DNA lesions. Mediates ATP-dependent release of RNAP and its truncated transcript from the DNA, and recruitment of nucleotide excision repair machinery to the damaged site.</text>
</comment>
<dbReference type="InterPro" id="IPR027417">
    <property type="entry name" value="P-loop_NTPase"/>
</dbReference>
<accession>A0A0R1HAD9</accession>
<evidence type="ECO:0000256" key="8">
    <source>
        <dbReference type="ARBA" id="ARBA00023125"/>
    </source>
</evidence>
<dbReference type="EC" id="3.6.4.-" evidence="13"/>
<dbReference type="GO" id="GO:0006355">
    <property type="term" value="P:regulation of DNA-templated transcription"/>
    <property type="evidence" value="ECO:0007669"/>
    <property type="project" value="UniProtKB-UniRule"/>
</dbReference>
<evidence type="ECO:0000256" key="1">
    <source>
        <dbReference type="ARBA" id="ARBA00004496"/>
    </source>
</evidence>
<dbReference type="GO" id="GO:0000716">
    <property type="term" value="P:transcription-coupled nucleotide-excision repair, DNA damage recognition"/>
    <property type="evidence" value="ECO:0007669"/>
    <property type="project" value="UniProtKB-UniRule"/>
</dbReference>
<dbReference type="OrthoDB" id="9804325at2"/>
<dbReference type="GO" id="GO:0003678">
    <property type="term" value="F:DNA helicase activity"/>
    <property type="evidence" value="ECO:0007669"/>
    <property type="project" value="TreeGrafter"/>
</dbReference>
<sequence length="1174" mass="132040">MDLTDLMLQTPALKDWLAALTPSSRQLITGLQASARGLFLKAVLRARQVPMLVVTDNMYHANQLVDELNQILPAAQVQQFSVDEVLAAEVAVSSPEARSDRIQALDLLANKRPGIVVTALAGLRRFLPTVATWQTSGITIQVGGTLEPQQLSQQLVNMGYVREQLVGKPGEFAMRGDIVDIYPLNADQPLRIELFDTEVDSMRQFAADTQRSLENIDQATVLPATDFMATPEQVQAAAVRFEKQYAKAYQAAQPADQEGLELQLLPILAQLKKGVLSEDLLRYRDILYADKTNLLDYLPEQGLLFLDDYVRINENEKALAADQAQWLLEEQEQHRMFPKQQFGQSLQTILRRDQHTRLYLALFQKGMGRLRLDGTLELTARSMQQFFGQMPLLKTEMQRWQQLQQTVVILVNDEARREKVDHTLNDFQIPALLAQPDQLQPGQIQIVAAGLQAGFELPAANLVVITEKEMFNQVTKKKVRRQTLANAERIKSYNELNPGDYVVHVNHGIGRYEGMQTLTVDGVHQDYMTISYQDQAQLFIPVTQLNMIQKYVASEGKVPRINKLGGSEWAKTKRKVSARVEDIADDLIALYAERESAKGFAFSPDDQMQHDFEASFPYSETPDQLRSVAEIKHDMEQPKPMDRLLVGDVGFGKTEVAIRAIFKAIQDNKQAAFLVPTTILAQQHFETMTERFRDFPVNIEILSRFRTNKQIKESLARIKSGEADVVVGTHRILSKDVDFADLGLLVVDEEQRFGVKAKERLKELRAAVDVLTMTATPIPRTLNMSMVGVRDLSVIETPPANRYPVQTYVMEQNAGALREGIQREMSRGGQVFYLHNRVADIERTVANIQALVPDAKISYAHGQMTEAQLENALYEFAHDDIDVLVTTTIIENGVDMPNVNTLFVEEADHMGLAQLYQLRGRVGRSSRVGYAYFMYQQDKVLTEVSEKRLAAIKDFTELGSGFKIAMRDLSIRGAGNLLGKQQHGFIDSVGYDLYSQMLAEAVQKRKGNAGPAKTNAEIELSLEAYLPSDYIVDQRQKIEIYKRIRELDSETTLTALQEDLIDRFGDYPAAVTNLLNVGYTKLLADSALVERIQQKKGQLLVTLSATGTETIQAEDVFQALSATKLRATVKMQGQQLLVTLIIQPKMTQTVWLTELQQFLKQLATFTQKSTEKVG</sequence>
<evidence type="ECO:0000256" key="5">
    <source>
        <dbReference type="ARBA" id="ARBA00022801"/>
    </source>
</evidence>
<dbReference type="Proteomes" id="UP000051461">
    <property type="component" value="Unassembled WGS sequence"/>
</dbReference>
<evidence type="ECO:0000256" key="13">
    <source>
        <dbReference type="HAMAP-Rule" id="MF_00969"/>
    </source>
</evidence>
<dbReference type="Pfam" id="PF00271">
    <property type="entry name" value="Helicase_C"/>
    <property type="match status" value="1"/>
</dbReference>
<proteinExistence type="inferred from homology"/>
<dbReference type="InterPro" id="IPR036101">
    <property type="entry name" value="CarD-like/TRCF_RID_sf"/>
</dbReference>
<dbReference type="EMBL" id="AZDA01000002">
    <property type="protein sequence ID" value="KRK40929.1"/>
    <property type="molecule type" value="Genomic_DNA"/>
</dbReference>
<evidence type="ECO:0000256" key="11">
    <source>
        <dbReference type="ARBA" id="ARBA00061399"/>
    </source>
</evidence>
<evidence type="ECO:0000259" key="14">
    <source>
        <dbReference type="PROSITE" id="PS51192"/>
    </source>
</evidence>
<dbReference type="HAMAP" id="MF_00969">
    <property type="entry name" value="TRCF"/>
    <property type="match status" value="1"/>
</dbReference>
<dbReference type="STRING" id="1423726.FC07_GL002331"/>
<dbReference type="PATRIC" id="fig|1423726.3.peg.2419"/>
<keyword evidence="8 13" id="KW-0238">DNA-binding</keyword>
<keyword evidence="5 13" id="KW-0378">Hydrolase</keyword>
<dbReference type="GO" id="GO:0016787">
    <property type="term" value="F:hydrolase activity"/>
    <property type="evidence" value="ECO:0007669"/>
    <property type="project" value="UniProtKB-KW"/>
</dbReference>
<dbReference type="RefSeq" id="WP_057903170.1">
    <property type="nucleotide sequence ID" value="NZ_AZDA01000002.1"/>
</dbReference>
<dbReference type="Pfam" id="PF17757">
    <property type="entry name" value="UvrB_inter"/>
    <property type="match status" value="1"/>
</dbReference>
<dbReference type="InterPro" id="IPR047112">
    <property type="entry name" value="RecG/Mfd"/>
</dbReference>
<keyword evidence="6" id="KW-0347">Helicase</keyword>
<evidence type="ECO:0000259" key="15">
    <source>
        <dbReference type="PROSITE" id="PS51194"/>
    </source>
</evidence>
<dbReference type="GO" id="GO:0005524">
    <property type="term" value="F:ATP binding"/>
    <property type="evidence" value="ECO:0007669"/>
    <property type="project" value="UniProtKB-UniRule"/>
</dbReference>
<dbReference type="CDD" id="cd17991">
    <property type="entry name" value="DEXHc_TRCF"/>
    <property type="match status" value="1"/>
</dbReference>
<keyword evidence="9 13" id="KW-0234">DNA repair</keyword>
<dbReference type="Gene3D" id="3.40.50.300">
    <property type="entry name" value="P-loop containing nucleotide triphosphate hydrolases"/>
    <property type="match status" value="2"/>
</dbReference>
<dbReference type="GO" id="GO:0005737">
    <property type="term" value="C:cytoplasm"/>
    <property type="evidence" value="ECO:0007669"/>
    <property type="project" value="UniProtKB-SubCell"/>
</dbReference>
<keyword evidence="3 13" id="KW-0547">Nucleotide-binding</keyword>
<organism evidence="16 17">
    <name type="scientific">Loigolactobacillus bifermentans DSM 20003</name>
    <dbReference type="NCBI Taxonomy" id="1423726"/>
    <lineage>
        <taxon>Bacteria</taxon>
        <taxon>Bacillati</taxon>
        <taxon>Bacillota</taxon>
        <taxon>Bacilli</taxon>
        <taxon>Lactobacillales</taxon>
        <taxon>Lactobacillaceae</taxon>
        <taxon>Loigolactobacillus</taxon>
    </lineage>
</organism>
<dbReference type="PROSITE" id="PS51192">
    <property type="entry name" value="HELICASE_ATP_BIND_1"/>
    <property type="match status" value="1"/>
</dbReference>
<dbReference type="InterPro" id="IPR014001">
    <property type="entry name" value="Helicase_ATP-bd"/>
</dbReference>
<dbReference type="SMART" id="SM01058">
    <property type="entry name" value="CarD_TRCF"/>
    <property type="match status" value="1"/>
</dbReference>
<dbReference type="SUPFAM" id="SSF141259">
    <property type="entry name" value="CarD-like"/>
    <property type="match status" value="1"/>
</dbReference>
<dbReference type="Gene3D" id="3.30.2060.10">
    <property type="entry name" value="Penicillin-binding protein 1b domain"/>
    <property type="match status" value="1"/>
</dbReference>
<name>A0A0R1HAD9_9LACO</name>
<comment type="subcellular location">
    <subcellularLocation>
        <location evidence="1 13">Cytoplasm</location>
    </subcellularLocation>
</comment>
<dbReference type="Gene3D" id="3.40.50.11180">
    <property type="match status" value="1"/>
</dbReference>
<dbReference type="InterPro" id="IPR041471">
    <property type="entry name" value="UvrB_inter"/>
</dbReference>
<dbReference type="InterPro" id="IPR048635">
    <property type="entry name" value="MFD_D3"/>
</dbReference>
<reference evidence="16 17" key="1">
    <citation type="journal article" date="2015" name="Genome Announc.">
        <title>Expanding the biotechnology potential of lactobacilli through comparative genomics of 213 strains and associated genera.</title>
        <authorList>
            <person name="Sun Z."/>
            <person name="Harris H.M."/>
            <person name="McCann A."/>
            <person name="Guo C."/>
            <person name="Argimon S."/>
            <person name="Zhang W."/>
            <person name="Yang X."/>
            <person name="Jeffery I.B."/>
            <person name="Cooney J.C."/>
            <person name="Kagawa T.F."/>
            <person name="Liu W."/>
            <person name="Song Y."/>
            <person name="Salvetti E."/>
            <person name="Wrobel A."/>
            <person name="Rasinkangas P."/>
            <person name="Parkhill J."/>
            <person name="Rea M.C."/>
            <person name="O'Sullivan O."/>
            <person name="Ritari J."/>
            <person name="Douillard F.P."/>
            <person name="Paul Ross R."/>
            <person name="Yang R."/>
            <person name="Briner A.E."/>
            <person name="Felis G.E."/>
            <person name="de Vos W.M."/>
            <person name="Barrangou R."/>
            <person name="Klaenhammer T.R."/>
            <person name="Caufield P.W."/>
            <person name="Cui Y."/>
            <person name="Zhang H."/>
            <person name="O'Toole P.W."/>
        </authorList>
    </citation>
    <scope>NUCLEOTIDE SEQUENCE [LARGE SCALE GENOMIC DNA]</scope>
    <source>
        <strain evidence="16 17">DSM 20003</strain>
    </source>
</reference>
<evidence type="ECO:0000256" key="6">
    <source>
        <dbReference type="ARBA" id="ARBA00022806"/>
    </source>
</evidence>
<dbReference type="Pfam" id="PF02559">
    <property type="entry name" value="CarD_TRCF_RID"/>
    <property type="match status" value="1"/>
</dbReference>
<dbReference type="Pfam" id="PF00270">
    <property type="entry name" value="DEAD"/>
    <property type="match status" value="1"/>
</dbReference>
<evidence type="ECO:0000256" key="4">
    <source>
        <dbReference type="ARBA" id="ARBA00022763"/>
    </source>
</evidence>